<dbReference type="STRING" id="545695.TREAZ_1371"/>
<dbReference type="Pfam" id="PF01979">
    <property type="entry name" value="Amidohydro_1"/>
    <property type="match status" value="1"/>
</dbReference>
<dbReference type="InterPro" id="IPR006680">
    <property type="entry name" value="Amidohydro-rel"/>
</dbReference>
<dbReference type="InterPro" id="IPR011059">
    <property type="entry name" value="Metal-dep_hydrolase_composite"/>
</dbReference>
<evidence type="ECO:0000256" key="8">
    <source>
        <dbReference type="PIRSR" id="PIRSR038994-3"/>
    </source>
</evidence>
<dbReference type="Gene3D" id="3.20.20.140">
    <property type="entry name" value="Metal-dependent hydrolases"/>
    <property type="match status" value="1"/>
</dbReference>
<dbReference type="FunCoup" id="F5YFD3">
    <property type="interactions" value="174"/>
</dbReference>
<name>F5YFD3_LEAAZ</name>
<dbReference type="Proteomes" id="UP000009222">
    <property type="component" value="Chromosome"/>
</dbReference>
<evidence type="ECO:0000256" key="3">
    <source>
        <dbReference type="ARBA" id="ARBA00022801"/>
    </source>
</evidence>
<dbReference type="GO" id="GO:0006046">
    <property type="term" value="P:N-acetylglucosamine catabolic process"/>
    <property type="evidence" value="ECO:0007669"/>
    <property type="project" value="TreeGrafter"/>
</dbReference>
<feature type="domain" description="Amidohydrolase-related" evidence="9">
    <location>
        <begin position="46"/>
        <end position="379"/>
    </location>
</feature>
<dbReference type="Gene3D" id="2.30.40.10">
    <property type="entry name" value="Urease, subunit C, domain 1"/>
    <property type="match status" value="1"/>
</dbReference>
<keyword evidence="11" id="KW-1185">Reference proteome</keyword>
<proteinExistence type="inferred from homology"/>
<dbReference type="EMBL" id="CP001841">
    <property type="protein sequence ID" value="AEF82385.1"/>
    <property type="molecule type" value="Genomic_DNA"/>
</dbReference>
<feature type="binding site" evidence="7">
    <location>
        <position position="141"/>
    </location>
    <ligand>
        <name>substrate</name>
    </ligand>
</feature>
<comment type="similarity">
    <text evidence="1 5">Belongs to the metallo-dependent hydrolases superfamily. NagA family.</text>
</comment>
<keyword evidence="3 5" id="KW-0378">Hydrolase</keyword>
<dbReference type="AlphaFoldDB" id="F5YFD3"/>
<dbReference type="GO" id="GO:0008448">
    <property type="term" value="F:N-acetylglucosamine-6-phosphate deacetylase activity"/>
    <property type="evidence" value="ECO:0007669"/>
    <property type="project" value="UniProtKB-EC"/>
</dbReference>
<sequence length="384" mass="42534">MTSFAAMEHCAVLIEDHQIADVFSKKRFDQKHFSADTKIIDVHEGFIAPGFIDTHIHGFGGYGTEDAFDTTERGTDSIVEMSRTLAQYGVTAFNPTFYPSEKENMLKALKAASNAMGRESGARIMGVHLEGPFISPDRLGVQRPETVKAVDLLLMEELWDASGGHIVNMTVAPELKGMRELALFCIKKGIILQAGHTDAKYENMVEGMQAGILHSTHLFNAMSKLDQRNPNAVGAILIHPEMSCEIIADGYHVHPDLYKLLMRDKPVDKIVLITDGLKPTEQQEGPFFANGEEVIFHDGVFHRKMDDVIAGSSLTIIRGIENLVSYGFSLEDAVKTASFNPANVMRYRNKGAIIPGHDADLSVFDEHFNIMAVIINGRIKKNLY</sequence>
<dbReference type="PANTHER" id="PTHR11113">
    <property type="entry name" value="N-ACETYLGLUCOSAMINE-6-PHOSPHATE DEACETYLASE"/>
    <property type="match status" value="1"/>
</dbReference>
<dbReference type="EC" id="3.5.1.25" evidence="10"/>
<dbReference type="eggNOG" id="COG1820">
    <property type="taxonomic scope" value="Bacteria"/>
</dbReference>
<reference evidence="10 11" key="2">
    <citation type="journal article" date="2011" name="ISME J.">
        <title>RNA-seq reveals cooperative metabolic interactions between two termite-gut spirochete species in co-culture.</title>
        <authorList>
            <person name="Rosenthal A.Z."/>
            <person name="Matson E.G."/>
            <person name="Eldar A."/>
            <person name="Leadbetter J.R."/>
        </authorList>
    </citation>
    <scope>NUCLEOTIDE SEQUENCE [LARGE SCALE GENOMIC DNA]</scope>
    <source>
        <strain evidence="11">ATCC BAA-888 / DSM 13862 / ZAS-9</strain>
    </source>
</reference>
<gene>
    <name evidence="10" type="primary">nagA</name>
    <name evidence="10" type="ordered locus">TREAZ_1371</name>
</gene>
<accession>F5YFD3</accession>
<evidence type="ECO:0000313" key="10">
    <source>
        <dbReference type="EMBL" id="AEF82385.1"/>
    </source>
</evidence>
<evidence type="ECO:0000256" key="2">
    <source>
        <dbReference type="ARBA" id="ARBA00022723"/>
    </source>
</evidence>
<dbReference type="CDD" id="cd00854">
    <property type="entry name" value="NagA"/>
    <property type="match status" value="1"/>
</dbReference>
<feature type="binding site" evidence="8">
    <location>
        <position position="196"/>
    </location>
    <ligand>
        <name>Zn(2+)</name>
        <dbReference type="ChEBI" id="CHEBI:29105"/>
    </ligand>
</feature>
<evidence type="ECO:0000313" key="11">
    <source>
        <dbReference type="Proteomes" id="UP000009222"/>
    </source>
</evidence>
<evidence type="ECO:0000256" key="7">
    <source>
        <dbReference type="PIRSR" id="PIRSR038994-2"/>
    </source>
</evidence>
<dbReference type="SUPFAM" id="SSF51338">
    <property type="entry name" value="Composite domain of metallo-dependent hydrolases"/>
    <property type="match status" value="1"/>
</dbReference>
<dbReference type="SUPFAM" id="SSF51556">
    <property type="entry name" value="Metallo-dependent hydrolases"/>
    <property type="match status" value="1"/>
</dbReference>
<dbReference type="HOGENOM" id="CLU_032482_2_1_12"/>
<dbReference type="GO" id="GO:0046872">
    <property type="term" value="F:metal ion binding"/>
    <property type="evidence" value="ECO:0007669"/>
    <property type="project" value="UniProtKB-KW"/>
</dbReference>
<comment type="cofactor">
    <cofactor evidence="8">
        <name>a divalent metal cation</name>
        <dbReference type="ChEBI" id="CHEBI:60240"/>
    </cofactor>
    <text evidence="8">Binds 1 divalent metal cation per subunit.</text>
</comment>
<dbReference type="InterPro" id="IPR003764">
    <property type="entry name" value="GlcNAc_6-P_deAcase"/>
</dbReference>
<feature type="binding site" evidence="7">
    <location>
        <position position="252"/>
    </location>
    <ligand>
        <name>substrate</name>
    </ligand>
</feature>
<dbReference type="KEGG" id="taz:TREAZ_1371"/>
<feature type="binding site" evidence="8">
    <location>
        <position position="130"/>
    </location>
    <ligand>
        <name>Zn(2+)</name>
        <dbReference type="ChEBI" id="CHEBI:29105"/>
    </ligand>
</feature>
<dbReference type="PANTHER" id="PTHR11113:SF14">
    <property type="entry name" value="N-ACETYLGLUCOSAMINE-6-PHOSPHATE DEACETYLASE"/>
    <property type="match status" value="1"/>
</dbReference>
<feature type="binding site" evidence="8">
    <location>
        <position position="217"/>
    </location>
    <ligand>
        <name>Zn(2+)</name>
        <dbReference type="ChEBI" id="CHEBI:29105"/>
    </ligand>
</feature>
<organism evidence="10 11">
    <name type="scientific">Leadbettera azotonutricia (strain ATCC BAA-888 / DSM 13862 / ZAS-9)</name>
    <name type="common">Treponema azotonutricium</name>
    <dbReference type="NCBI Taxonomy" id="545695"/>
    <lineage>
        <taxon>Bacteria</taxon>
        <taxon>Pseudomonadati</taxon>
        <taxon>Spirochaetota</taxon>
        <taxon>Spirochaetia</taxon>
        <taxon>Spirochaetales</taxon>
        <taxon>Breznakiellaceae</taxon>
        <taxon>Leadbettera</taxon>
    </lineage>
</organism>
<keyword evidence="4 5" id="KW-0119">Carbohydrate metabolism</keyword>
<evidence type="ECO:0000256" key="4">
    <source>
        <dbReference type="ARBA" id="ARBA00023277"/>
    </source>
</evidence>
<feature type="active site" description="Proton donor/acceptor" evidence="6">
    <location>
        <position position="275"/>
    </location>
</feature>
<feature type="binding site" evidence="7">
    <location>
        <position position="228"/>
    </location>
    <ligand>
        <name>substrate</name>
    </ligand>
</feature>
<dbReference type="InterPro" id="IPR032466">
    <property type="entry name" value="Metal_Hydrolase"/>
</dbReference>
<dbReference type="InParanoid" id="F5YFD3"/>
<evidence type="ECO:0000259" key="9">
    <source>
        <dbReference type="Pfam" id="PF01979"/>
    </source>
</evidence>
<protein>
    <submittedName>
        <fullName evidence="10">N-acetylglucosamine-6-phosphate deacetylase</fullName>
        <ecNumber evidence="10">3.5.1.25</ecNumber>
    </submittedName>
</protein>
<evidence type="ECO:0000256" key="1">
    <source>
        <dbReference type="ARBA" id="ARBA00010716"/>
    </source>
</evidence>
<keyword evidence="2 8" id="KW-0479">Metal-binding</keyword>
<reference evidence="11" key="1">
    <citation type="submission" date="2009-12" db="EMBL/GenBank/DDBJ databases">
        <title>Complete sequence of Treponema azotonutricium strain ZAS-9.</title>
        <authorList>
            <person name="Tetu S.G."/>
            <person name="Matson E."/>
            <person name="Ren Q."/>
            <person name="Seshadri R."/>
            <person name="Elbourne L."/>
            <person name="Hassan K.A."/>
            <person name="Durkin A."/>
            <person name="Radune D."/>
            <person name="Mohamoud Y."/>
            <person name="Shay R."/>
            <person name="Jin S."/>
            <person name="Zhang X."/>
            <person name="Lucey K."/>
            <person name="Ballor N.R."/>
            <person name="Ottesen E."/>
            <person name="Rosenthal R."/>
            <person name="Allen A."/>
            <person name="Leadbetter J.R."/>
            <person name="Paulsen I.T."/>
        </authorList>
    </citation>
    <scope>NUCLEOTIDE SEQUENCE [LARGE SCALE GENOMIC DNA]</scope>
    <source>
        <strain evidence="11">ATCC BAA-888 / DSM 13862 / ZAS-9</strain>
    </source>
</reference>
<evidence type="ECO:0000256" key="5">
    <source>
        <dbReference type="PIRNR" id="PIRNR038994"/>
    </source>
</evidence>
<evidence type="ECO:0000256" key="6">
    <source>
        <dbReference type="PIRSR" id="PIRSR038994-1"/>
    </source>
</evidence>
<dbReference type="PIRSF" id="PIRSF038994">
    <property type="entry name" value="NagA"/>
    <property type="match status" value="1"/>
</dbReference>
<feature type="binding site" evidence="7">
    <location>
        <begin position="220"/>
        <end position="221"/>
    </location>
    <ligand>
        <name>substrate</name>
    </ligand>
</feature>
<feature type="binding site" evidence="7">
    <location>
        <begin position="309"/>
        <end position="311"/>
    </location>
    <ligand>
        <name>substrate</name>
    </ligand>
</feature>
<dbReference type="NCBIfam" id="TIGR00221">
    <property type="entry name" value="nagA"/>
    <property type="match status" value="1"/>
</dbReference>